<dbReference type="Pfam" id="PF01112">
    <property type="entry name" value="Asparaginase_2"/>
    <property type="match status" value="1"/>
</dbReference>
<keyword evidence="2" id="KW-1185">Reference proteome</keyword>
<dbReference type="PANTHER" id="PTHR10188">
    <property type="entry name" value="L-ASPARAGINASE"/>
    <property type="match status" value="1"/>
</dbReference>
<dbReference type="GO" id="GO:0008798">
    <property type="term" value="F:beta-aspartyl-peptidase activity"/>
    <property type="evidence" value="ECO:0007669"/>
    <property type="project" value="UniProtKB-EC"/>
</dbReference>
<evidence type="ECO:0000313" key="2">
    <source>
        <dbReference type="Proteomes" id="UP001497493"/>
    </source>
</evidence>
<dbReference type="Gene3D" id="3.60.20.30">
    <property type="entry name" value="(Glycosyl)asparaginase"/>
    <property type="match status" value="1"/>
</dbReference>
<dbReference type="InterPro" id="IPR000246">
    <property type="entry name" value="Peptidase_T2"/>
</dbReference>
<dbReference type="InterPro" id="IPR029055">
    <property type="entry name" value="Ntn_hydrolases_N"/>
</dbReference>
<dbReference type="EC" id="3.4.19.5" evidence="1"/>
<reference evidence="1 2" key="1">
    <citation type="submission" date="2024-04" db="EMBL/GenBank/DDBJ databases">
        <authorList>
            <person name="Cremers G."/>
        </authorList>
    </citation>
    <scope>NUCLEOTIDE SEQUENCE [LARGE SCALE GENOMIC DNA]</scope>
    <source>
        <strain evidence="1">MeCH1-AG</strain>
    </source>
</reference>
<dbReference type="EMBL" id="OZ026884">
    <property type="protein sequence ID" value="CAL1239858.1"/>
    <property type="molecule type" value="Genomic_DNA"/>
</dbReference>
<dbReference type="Proteomes" id="UP001497493">
    <property type="component" value="Chromosome"/>
</dbReference>
<organism evidence="1 2">
    <name type="scientific">Candidatus Methylocalor cossyra</name>
    <dbReference type="NCBI Taxonomy" id="3108543"/>
    <lineage>
        <taxon>Bacteria</taxon>
        <taxon>Pseudomonadati</taxon>
        <taxon>Pseudomonadota</taxon>
        <taxon>Gammaproteobacteria</taxon>
        <taxon>Methylococcales</taxon>
        <taxon>Methylococcaceae</taxon>
        <taxon>Candidatus Methylocalor</taxon>
    </lineage>
</organism>
<evidence type="ECO:0000313" key="1">
    <source>
        <dbReference type="EMBL" id="CAL1239858.1"/>
    </source>
</evidence>
<accession>A0ABP1C6N2</accession>
<protein>
    <submittedName>
        <fullName evidence="1">Isoaspartyl peptidase/L-asparaginase</fullName>
        <ecNumber evidence="1">3.4.19.5</ecNumber>
    </submittedName>
</protein>
<keyword evidence="1" id="KW-0378">Hydrolase</keyword>
<dbReference type="RefSeq" id="WP_348759390.1">
    <property type="nucleotide sequence ID" value="NZ_OZ026884.1"/>
</dbReference>
<name>A0ABP1C6N2_9GAMM</name>
<dbReference type="SUPFAM" id="SSF56235">
    <property type="entry name" value="N-terminal nucleophile aminohydrolases (Ntn hydrolases)"/>
    <property type="match status" value="1"/>
</dbReference>
<dbReference type="PANTHER" id="PTHR10188:SF6">
    <property type="entry name" value="N(4)-(BETA-N-ACETYLGLUCOSAMINYL)-L-ASPARAGINASE"/>
    <property type="match status" value="1"/>
</dbReference>
<gene>
    <name evidence="1" type="ORF">MECH1_V1_1082</name>
</gene>
<sequence>MNTLFSEIARPPVMLIHGGAGPLPAEAEFEERRRTFLRDLAHGVWPEVAAGQPALEAVTGIVERLEASPLFNAGFGAALQSDGLARLSASMMDGVRQKFSGVLLASHICHPIRLARVLQDRDESVLGPLGVQLLARELGIAPENPATPERARLWADYLEHKLPASSAGTVGAVVLDAEGRLAAATSTGGGRFNGPERISDSATVAGNYASAYAAISCTGIGEHIIDDGLAVRLETLVREGLSVVEASERIYRDALARQRVYGWIAVDRRGAWAMCRTAEAMPCAAMSANRQAPLLG</sequence>
<proteinExistence type="predicted"/>